<reference evidence="10" key="1">
    <citation type="journal article" date="2023" name="Insect Mol. Biol.">
        <title>Genome sequencing provides insights into the evolution of gene families encoding plant cell wall-degrading enzymes in longhorned beetles.</title>
        <authorList>
            <person name="Shin N.R."/>
            <person name="Okamura Y."/>
            <person name="Kirsch R."/>
            <person name="Pauchet Y."/>
        </authorList>
    </citation>
    <scope>NUCLEOTIDE SEQUENCE</scope>
    <source>
        <strain evidence="10">MMC_N1</strain>
    </source>
</reference>
<proteinExistence type="inferred from homology"/>
<dbReference type="InterPro" id="IPR015615">
    <property type="entry name" value="TGF-beta-rel"/>
</dbReference>
<evidence type="ECO:0000256" key="6">
    <source>
        <dbReference type="ARBA" id="ARBA00023157"/>
    </source>
</evidence>
<gene>
    <name evidence="10" type="ORF">NQ317_018638</name>
</gene>
<dbReference type="InterPro" id="IPR017948">
    <property type="entry name" value="TGFb_CS"/>
</dbReference>
<dbReference type="InterPro" id="IPR029034">
    <property type="entry name" value="Cystine-knot_cytokine"/>
</dbReference>
<comment type="caution">
    <text evidence="10">The sequence shown here is derived from an EMBL/GenBank/DDBJ whole genome shotgun (WGS) entry which is preliminary data.</text>
</comment>
<dbReference type="Gene3D" id="2.60.120.970">
    <property type="match status" value="1"/>
</dbReference>
<evidence type="ECO:0000256" key="8">
    <source>
        <dbReference type="RuleBase" id="RU000354"/>
    </source>
</evidence>
<dbReference type="EMBL" id="JAPWTJ010000547">
    <property type="protein sequence ID" value="KAJ8977443.1"/>
    <property type="molecule type" value="Genomic_DNA"/>
</dbReference>
<feature type="domain" description="TGF-beta family profile" evidence="9">
    <location>
        <begin position="217"/>
        <end position="341"/>
    </location>
</feature>
<sequence length="341" mass="39018">MMGLSKRPNRIKDPLKFPAARYLLDIYKSLEVHESEENMRVKRNIDIKNEEKEKIEQSNTIMTLDIINVSSVEDVIGKVFTFNAVETSAVEDVITAELKLYKSAKDESDYTIRIFEIVKDKESKKLKSVCINTITGGYEGWISLNITGLFRSWIRNHQVNHTIFITVSSTLNPNVEVSLEDIGVIYKIKDNNSPFVVAYLKADNKVTVDNPVEAKSRRKKSLDSVIDYYKSDDDKSKKGCRLQMLYVSFRDLKWQDWILAPEGYQAYYCSGRCNFPLNSHLNATNHAIIQSLVHIMNPRRFPEPCCAPTALISVSVLYFLDDFNVILKKYDKMSVAGCGCH</sequence>
<dbReference type="InterPro" id="IPR001111">
    <property type="entry name" value="TGF-b_propeptide"/>
</dbReference>
<dbReference type="Pfam" id="PF00019">
    <property type="entry name" value="TGF_beta"/>
    <property type="match status" value="1"/>
</dbReference>
<dbReference type="PROSITE" id="PS51362">
    <property type="entry name" value="TGF_BETA_2"/>
    <property type="match status" value="1"/>
</dbReference>
<dbReference type="Gene3D" id="2.10.90.10">
    <property type="entry name" value="Cystine-knot cytokines"/>
    <property type="match status" value="1"/>
</dbReference>
<evidence type="ECO:0000256" key="5">
    <source>
        <dbReference type="ARBA" id="ARBA00023030"/>
    </source>
</evidence>
<name>A0ABQ9JHD6_9CUCU</name>
<evidence type="ECO:0000259" key="9">
    <source>
        <dbReference type="PROSITE" id="PS51362"/>
    </source>
</evidence>
<keyword evidence="5 8" id="KW-0339">Growth factor</keyword>
<keyword evidence="6" id="KW-1015">Disulfide bond</keyword>
<accession>A0ABQ9JHD6</accession>
<evidence type="ECO:0000256" key="3">
    <source>
        <dbReference type="ARBA" id="ARBA00022525"/>
    </source>
</evidence>
<dbReference type="CDD" id="cd13761">
    <property type="entry name" value="TGF_beta_BMP5_like"/>
    <property type="match status" value="1"/>
</dbReference>
<dbReference type="SMART" id="SM00204">
    <property type="entry name" value="TGFB"/>
    <property type="match status" value="1"/>
</dbReference>
<evidence type="ECO:0000256" key="4">
    <source>
        <dbReference type="ARBA" id="ARBA00022729"/>
    </source>
</evidence>
<dbReference type="PANTHER" id="PTHR11848">
    <property type="entry name" value="TGF-BETA FAMILY"/>
    <property type="match status" value="1"/>
</dbReference>
<dbReference type="PRINTS" id="PR00669">
    <property type="entry name" value="INHIBINA"/>
</dbReference>
<dbReference type="InterPro" id="IPR001839">
    <property type="entry name" value="TGF-b_C"/>
</dbReference>
<evidence type="ECO:0000256" key="2">
    <source>
        <dbReference type="ARBA" id="ARBA00006656"/>
    </source>
</evidence>
<dbReference type="Pfam" id="PF00688">
    <property type="entry name" value="TGFb_propeptide"/>
    <property type="match status" value="1"/>
</dbReference>
<evidence type="ECO:0000313" key="11">
    <source>
        <dbReference type="Proteomes" id="UP001162164"/>
    </source>
</evidence>
<keyword evidence="4" id="KW-0732">Signal</keyword>
<dbReference type="Proteomes" id="UP001162164">
    <property type="component" value="Unassembled WGS sequence"/>
</dbReference>
<organism evidence="10 11">
    <name type="scientific">Molorchus minor</name>
    <dbReference type="NCBI Taxonomy" id="1323400"/>
    <lineage>
        <taxon>Eukaryota</taxon>
        <taxon>Metazoa</taxon>
        <taxon>Ecdysozoa</taxon>
        <taxon>Arthropoda</taxon>
        <taxon>Hexapoda</taxon>
        <taxon>Insecta</taxon>
        <taxon>Pterygota</taxon>
        <taxon>Neoptera</taxon>
        <taxon>Endopterygota</taxon>
        <taxon>Coleoptera</taxon>
        <taxon>Polyphaga</taxon>
        <taxon>Cucujiformia</taxon>
        <taxon>Chrysomeloidea</taxon>
        <taxon>Cerambycidae</taxon>
        <taxon>Lamiinae</taxon>
        <taxon>Monochamini</taxon>
        <taxon>Molorchus</taxon>
    </lineage>
</organism>
<keyword evidence="3" id="KW-0964">Secreted</keyword>
<keyword evidence="7" id="KW-0325">Glycoprotein</keyword>
<comment type="similarity">
    <text evidence="2 8">Belongs to the TGF-beta family.</text>
</comment>
<protein>
    <recommendedName>
        <fullName evidence="9">TGF-beta family profile domain-containing protein</fullName>
    </recommendedName>
</protein>
<keyword evidence="11" id="KW-1185">Reference proteome</keyword>
<dbReference type="PROSITE" id="PS00250">
    <property type="entry name" value="TGF_BETA_1"/>
    <property type="match status" value="1"/>
</dbReference>
<dbReference type="SUPFAM" id="SSF57501">
    <property type="entry name" value="Cystine-knot cytokines"/>
    <property type="match status" value="1"/>
</dbReference>
<evidence type="ECO:0000313" key="10">
    <source>
        <dbReference type="EMBL" id="KAJ8977443.1"/>
    </source>
</evidence>
<dbReference type="PANTHER" id="PTHR11848:SF310">
    <property type="entry name" value="PROTEIN 60A-RELATED"/>
    <property type="match status" value="1"/>
</dbReference>
<evidence type="ECO:0000256" key="7">
    <source>
        <dbReference type="ARBA" id="ARBA00023180"/>
    </source>
</evidence>
<comment type="subcellular location">
    <subcellularLocation>
        <location evidence="1">Secreted</location>
    </subcellularLocation>
</comment>
<evidence type="ECO:0000256" key="1">
    <source>
        <dbReference type="ARBA" id="ARBA00004613"/>
    </source>
</evidence>